<proteinExistence type="predicted"/>
<protein>
    <submittedName>
        <fullName evidence="1">Uncharacterized protein</fullName>
    </submittedName>
</protein>
<evidence type="ECO:0000313" key="1">
    <source>
        <dbReference type="EMBL" id="KAK7356733.1"/>
    </source>
</evidence>
<evidence type="ECO:0000313" key="2">
    <source>
        <dbReference type="Proteomes" id="UP001374584"/>
    </source>
</evidence>
<dbReference type="EMBL" id="JAYMYR010000006">
    <property type="protein sequence ID" value="KAK7356733.1"/>
    <property type="molecule type" value="Genomic_DNA"/>
</dbReference>
<sequence>MRETLKWKRRETWRVEETMKWEERGMENKEKRGEATCQQENAIAVECLFLFQYTKGLKWIEHVLEQTPYGET</sequence>
<dbReference type="Proteomes" id="UP001374584">
    <property type="component" value="Unassembled WGS sequence"/>
</dbReference>
<comment type="caution">
    <text evidence="1">The sequence shown here is derived from an EMBL/GenBank/DDBJ whole genome shotgun (WGS) entry which is preliminary data.</text>
</comment>
<reference evidence="1 2" key="1">
    <citation type="submission" date="2024-01" db="EMBL/GenBank/DDBJ databases">
        <title>The genomes of 5 underutilized Papilionoideae crops provide insights into root nodulation and disease resistanc.</title>
        <authorList>
            <person name="Jiang F."/>
        </authorList>
    </citation>
    <scope>NUCLEOTIDE SEQUENCE [LARGE SCALE GENOMIC DNA]</scope>
    <source>
        <strain evidence="1">JINMINGXINNONG_FW02</strain>
        <tissue evidence="1">Leaves</tissue>
    </source>
</reference>
<gene>
    <name evidence="1" type="ORF">VNO80_16008</name>
</gene>
<organism evidence="1 2">
    <name type="scientific">Phaseolus coccineus</name>
    <name type="common">Scarlet runner bean</name>
    <name type="synonym">Phaseolus multiflorus</name>
    <dbReference type="NCBI Taxonomy" id="3886"/>
    <lineage>
        <taxon>Eukaryota</taxon>
        <taxon>Viridiplantae</taxon>
        <taxon>Streptophyta</taxon>
        <taxon>Embryophyta</taxon>
        <taxon>Tracheophyta</taxon>
        <taxon>Spermatophyta</taxon>
        <taxon>Magnoliopsida</taxon>
        <taxon>eudicotyledons</taxon>
        <taxon>Gunneridae</taxon>
        <taxon>Pentapetalae</taxon>
        <taxon>rosids</taxon>
        <taxon>fabids</taxon>
        <taxon>Fabales</taxon>
        <taxon>Fabaceae</taxon>
        <taxon>Papilionoideae</taxon>
        <taxon>50 kb inversion clade</taxon>
        <taxon>NPAAA clade</taxon>
        <taxon>indigoferoid/millettioid clade</taxon>
        <taxon>Phaseoleae</taxon>
        <taxon>Phaseolus</taxon>
    </lineage>
</organism>
<accession>A0AAN9R7I3</accession>
<dbReference type="AlphaFoldDB" id="A0AAN9R7I3"/>
<name>A0AAN9R7I3_PHACN</name>
<keyword evidence="2" id="KW-1185">Reference proteome</keyword>